<organism evidence="1 2">
    <name type="scientific">Arenibacter troitsensis</name>
    <dbReference type="NCBI Taxonomy" id="188872"/>
    <lineage>
        <taxon>Bacteria</taxon>
        <taxon>Pseudomonadati</taxon>
        <taxon>Bacteroidota</taxon>
        <taxon>Flavobacteriia</taxon>
        <taxon>Flavobacteriales</taxon>
        <taxon>Flavobacteriaceae</taxon>
        <taxon>Arenibacter</taxon>
    </lineage>
</organism>
<gene>
    <name evidence="1" type="ORF">SAMN03080602_02509</name>
</gene>
<evidence type="ECO:0000313" key="1">
    <source>
        <dbReference type="EMBL" id="SMG36507.1"/>
    </source>
</evidence>
<protein>
    <submittedName>
        <fullName evidence="1">Uncharacterized protein</fullName>
    </submittedName>
</protein>
<accession>A0A1X7K730</accession>
<evidence type="ECO:0000313" key="2">
    <source>
        <dbReference type="Proteomes" id="UP000193420"/>
    </source>
</evidence>
<dbReference type="EMBL" id="FXAO01000005">
    <property type="protein sequence ID" value="SMG36507.1"/>
    <property type="molecule type" value="Genomic_DNA"/>
</dbReference>
<name>A0A1X7K730_9FLAO</name>
<keyword evidence="2" id="KW-1185">Reference proteome</keyword>
<dbReference type="AlphaFoldDB" id="A0A1X7K730"/>
<reference evidence="2" key="1">
    <citation type="submission" date="2017-04" db="EMBL/GenBank/DDBJ databases">
        <authorList>
            <person name="Varghese N."/>
            <person name="Submissions S."/>
        </authorList>
    </citation>
    <scope>NUCLEOTIDE SEQUENCE [LARGE SCALE GENOMIC DNA]</scope>
    <source>
        <strain evidence="2">DSM 19835</strain>
    </source>
</reference>
<dbReference type="Proteomes" id="UP000193420">
    <property type="component" value="Unassembled WGS sequence"/>
</dbReference>
<sequence>MALIIMRENYTVTTEMANSKNKISPSTLPKSQFAVEYLFR</sequence>
<proteinExistence type="predicted"/>